<dbReference type="STRING" id="369723.Strop_4180"/>
<keyword evidence="3" id="KW-1185">Reference proteome</keyword>
<sequence length="97" mass="10967">MWCEDRTSATVLLDVFAGISVVQAEREMPGRPMPVTIMDAVGTGRACSRYFLRDHPPEHPMSRRSPGPNQGHLGCWRTSSGSISRVREEEQTQQRKR</sequence>
<evidence type="ECO:0000313" key="3">
    <source>
        <dbReference type="Proteomes" id="UP000000235"/>
    </source>
</evidence>
<dbReference type="EMBL" id="CP000667">
    <property type="protein sequence ID" value="ABP56609.1"/>
    <property type="molecule type" value="Genomic_DNA"/>
</dbReference>
<dbReference type="HOGENOM" id="CLU_2345032_0_0_11"/>
<evidence type="ECO:0000313" key="2">
    <source>
        <dbReference type="EMBL" id="ABP56609.1"/>
    </source>
</evidence>
<reference evidence="3" key="1">
    <citation type="journal article" date="2007" name="Proc. Natl. Acad. Sci. U.S.A.">
        <title>Genome sequencing reveals complex secondary metabolome in the marine actinomycete Salinispora tropica.</title>
        <authorList>
            <person name="Udwary D.W."/>
            <person name="Zeigler L."/>
            <person name="Asolkar R.N."/>
            <person name="Singan V."/>
            <person name="Lapidus A."/>
            <person name="Fenical W."/>
            <person name="Jensen P.R."/>
            <person name="Moore B.S."/>
        </authorList>
    </citation>
    <scope>NUCLEOTIDE SEQUENCE [LARGE SCALE GENOMIC DNA]</scope>
    <source>
        <strain evidence="3">ATCC BAA-916 / DSM 44818 / CNB-440</strain>
    </source>
</reference>
<proteinExistence type="predicted"/>
<name>A4XCF2_SALTO</name>
<evidence type="ECO:0000256" key="1">
    <source>
        <dbReference type="SAM" id="MobiDB-lite"/>
    </source>
</evidence>
<organism evidence="2 3">
    <name type="scientific">Salinispora tropica (strain ATCC BAA-916 / DSM 44818 / JCM 13857 / NBRC 105044 / CNB-440)</name>
    <dbReference type="NCBI Taxonomy" id="369723"/>
    <lineage>
        <taxon>Bacteria</taxon>
        <taxon>Bacillati</taxon>
        <taxon>Actinomycetota</taxon>
        <taxon>Actinomycetes</taxon>
        <taxon>Micromonosporales</taxon>
        <taxon>Micromonosporaceae</taxon>
        <taxon>Salinispora</taxon>
    </lineage>
</organism>
<feature type="compositionally biased region" description="Basic and acidic residues" evidence="1">
    <location>
        <begin position="85"/>
        <end position="97"/>
    </location>
</feature>
<dbReference type="KEGG" id="stp:Strop_4180"/>
<accession>A4XCF2</accession>
<protein>
    <submittedName>
        <fullName evidence="2">Uncharacterized protein</fullName>
    </submittedName>
</protein>
<dbReference type="AlphaFoldDB" id="A4XCF2"/>
<gene>
    <name evidence="2" type="ordered locus">Strop_4180</name>
</gene>
<dbReference type="Proteomes" id="UP000000235">
    <property type="component" value="Chromosome"/>
</dbReference>
<feature type="region of interest" description="Disordered" evidence="1">
    <location>
        <begin position="53"/>
        <end position="97"/>
    </location>
</feature>